<dbReference type="PANTHER" id="PTHR31885">
    <property type="entry name" value="GH04784P"/>
    <property type="match status" value="1"/>
</dbReference>
<dbReference type="PANTHER" id="PTHR31885:SF6">
    <property type="entry name" value="GH04784P"/>
    <property type="match status" value="1"/>
</dbReference>
<evidence type="ECO:0000313" key="11">
    <source>
        <dbReference type="Proteomes" id="UP001461498"/>
    </source>
</evidence>
<comment type="similarity">
    <text evidence="2">Belongs to the TMEM86 family.</text>
</comment>
<evidence type="ECO:0000256" key="7">
    <source>
        <dbReference type="ARBA" id="ARBA00049458"/>
    </source>
</evidence>
<evidence type="ECO:0000256" key="1">
    <source>
        <dbReference type="ARBA" id="ARBA00004141"/>
    </source>
</evidence>
<dbReference type="EC" id="3.3.2.2" evidence="6"/>
<evidence type="ECO:0000256" key="9">
    <source>
        <dbReference type="SAM" id="Phobius"/>
    </source>
</evidence>
<proteinExistence type="inferred from homology"/>
<reference evidence="10 11" key="1">
    <citation type="submission" date="2022-12" db="EMBL/GenBank/DDBJ databases">
        <title>Chromosome-level genome assembly of true bugs.</title>
        <authorList>
            <person name="Ma L."/>
            <person name="Li H."/>
        </authorList>
    </citation>
    <scope>NUCLEOTIDE SEQUENCE [LARGE SCALE GENOMIC DNA]</scope>
    <source>
        <strain evidence="10">Lab_2022b</strain>
    </source>
</reference>
<keyword evidence="5 9" id="KW-0472">Membrane</keyword>
<protein>
    <recommendedName>
        <fullName evidence="6">lysoplasmalogenase</fullName>
        <ecNumber evidence="6">3.3.2.2</ecNumber>
    </recommendedName>
</protein>
<organism evidence="10 11">
    <name type="scientific">Rhynocoris fuscipes</name>
    <dbReference type="NCBI Taxonomy" id="488301"/>
    <lineage>
        <taxon>Eukaryota</taxon>
        <taxon>Metazoa</taxon>
        <taxon>Ecdysozoa</taxon>
        <taxon>Arthropoda</taxon>
        <taxon>Hexapoda</taxon>
        <taxon>Insecta</taxon>
        <taxon>Pterygota</taxon>
        <taxon>Neoptera</taxon>
        <taxon>Paraneoptera</taxon>
        <taxon>Hemiptera</taxon>
        <taxon>Heteroptera</taxon>
        <taxon>Panheteroptera</taxon>
        <taxon>Cimicomorpha</taxon>
        <taxon>Reduviidae</taxon>
        <taxon>Harpactorinae</taxon>
        <taxon>Harpactorini</taxon>
        <taxon>Rhynocoris</taxon>
    </lineage>
</organism>
<evidence type="ECO:0000256" key="4">
    <source>
        <dbReference type="ARBA" id="ARBA00022989"/>
    </source>
</evidence>
<dbReference type="EMBL" id="JAPXFL010000013">
    <property type="protein sequence ID" value="KAK9497905.1"/>
    <property type="molecule type" value="Genomic_DNA"/>
</dbReference>
<name>A0AAW1CKB9_9HEMI</name>
<feature type="transmembrane region" description="Helical" evidence="9">
    <location>
        <begin position="168"/>
        <end position="189"/>
    </location>
</feature>
<evidence type="ECO:0000256" key="6">
    <source>
        <dbReference type="ARBA" id="ARBA00035673"/>
    </source>
</evidence>
<dbReference type="AlphaFoldDB" id="A0AAW1CKB9"/>
<evidence type="ECO:0000256" key="3">
    <source>
        <dbReference type="ARBA" id="ARBA00022692"/>
    </source>
</evidence>
<comment type="caution">
    <text evidence="10">The sequence shown here is derived from an EMBL/GenBank/DDBJ whole genome shotgun (WGS) entry which is preliminary data.</text>
</comment>
<comment type="subcellular location">
    <subcellularLocation>
        <location evidence="1">Membrane</location>
        <topology evidence="1">Multi-pass membrane protein</topology>
    </subcellularLocation>
</comment>
<comment type="catalytic activity">
    <reaction evidence="8">
        <text>a 1-O-(1Z-alkenyl)-sn-glycero-3-phosphocholine + H2O = a 2,3-saturated aldehyde + sn-glycerol 3-phosphocholine</text>
        <dbReference type="Rhea" id="RHEA:22544"/>
        <dbReference type="ChEBI" id="CHEBI:15377"/>
        <dbReference type="ChEBI" id="CHEBI:16870"/>
        <dbReference type="ChEBI" id="CHEBI:73359"/>
        <dbReference type="ChEBI" id="CHEBI:77287"/>
        <dbReference type="EC" id="3.3.2.2"/>
    </reaction>
</comment>
<keyword evidence="11" id="KW-1185">Reference proteome</keyword>
<feature type="transmembrane region" description="Helical" evidence="9">
    <location>
        <begin position="6"/>
        <end position="24"/>
    </location>
</feature>
<feature type="transmembrane region" description="Helical" evidence="9">
    <location>
        <begin position="36"/>
        <end position="52"/>
    </location>
</feature>
<evidence type="ECO:0000256" key="5">
    <source>
        <dbReference type="ARBA" id="ARBA00023136"/>
    </source>
</evidence>
<feature type="transmembrane region" description="Helical" evidence="9">
    <location>
        <begin position="136"/>
        <end position="156"/>
    </location>
</feature>
<evidence type="ECO:0000256" key="2">
    <source>
        <dbReference type="ARBA" id="ARBA00007375"/>
    </source>
</evidence>
<feature type="transmembrane region" description="Helical" evidence="9">
    <location>
        <begin position="79"/>
        <end position="102"/>
    </location>
</feature>
<gene>
    <name evidence="10" type="ORF">O3M35_003806</name>
</gene>
<feature type="transmembrane region" description="Helical" evidence="9">
    <location>
        <begin position="114"/>
        <end position="130"/>
    </location>
</feature>
<dbReference type="GO" id="GO:0016020">
    <property type="term" value="C:membrane"/>
    <property type="evidence" value="ECO:0007669"/>
    <property type="project" value="UniProtKB-SubCell"/>
</dbReference>
<evidence type="ECO:0000256" key="8">
    <source>
        <dbReference type="ARBA" id="ARBA00049560"/>
    </source>
</evidence>
<dbReference type="Proteomes" id="UP001461498">
    <property type="component" value="Unassembled WGS sequence"/>
</dbReference>
<dbReference type="InterPro" id="IPR012506">
    <property type="entry name" value="TMEM86B-like"/>
</dbReference>
<keyword evidence="3 9" id="KW-0812">Transmembrane</keyword>
<keyword evidence="4 9" id="KW-1133">Transmembrane helix</keyword>
<evidence type="ECO:0000313" key="10">
    <source>
        <dbReference type="EMBL" id="KAK9497905.1"/>
    </source>
</evidence>
<comment type="catalytic activity">
    <reaction evidence="7">
        <text>a 1-O-(1Z-alkenyl)-sn-glycero-3-phosphoethanolamine + H2O = a 2,3-saturated aldehyde + sn-glycero-3-phosphoethanolamine</text>
        <dbReference type="Rhea" id="RHEA:16905"/>
        <dbReference type="ChEBI" id="CHEBI:15377"/>
        <dbReference type="ChEBI" id="CHEBI:73359"/>
        <dbReference type="ChEBI" id="CHEBI:77288"/>
        <dbReference type="ChEBI" id="CHEBI:143890"/>
        <dbReference type="EC" id="3.3.2.2"/>
    </reaction>
</comment>
<accession>A0AAW1CKB9</accession>
<dbReference type="Pfam" id="PF07947">
    <property type="entry name" value="YhhN"/>
    <property type="match status" value="1"/>
</dbReference>
<dbReference type="GO" id="GO:0047408">
    <property type="term" value="F:alkenylglycerophosphocholine hydrolase activity"/>
    <property type="evidence" value="ECO:0007669"/>
    <property type="project" value="UniProtKB-EC"/>
</dbReference>
<feature type="transmembrane region" description="Helical" evidence="9">
    <location>
        <begin position="201"/>
        <end position="222"/>
    </location>
</feature>
<sequence>MAKNFAENYVLLIPYFLGVYLYFYFSNEELTLLQKIFFKCFPIISLIGFLYLKKSECADEYKCKNLILNGLILSCMGDIFLLIPNLFIPGMVAFALAHFSYINAHGFQFMDIKYGFLLYAMCILLLYILMPGLNGILIYAVPIYSFILATMVWCSLTVMNRCKTDSWWISMLTGVGGILWMISDAVLAFDKFIYSIPYQNVLIMVTYYLGQFGLTMSSFISWKKYDVDKMK</sequence>